<dbReference type="OrthoDB" id="634076at2"/>
<dbReference type="RefSeq" id="WP_083571423.1">
    <property type="nucleotide sequence ID" value="NZ_CP139972.1"/>
</dbReference>
<name>A0A1K1NZ65_9BACT</name>
<keyword evidence="10" id="KW-1185">Reference proteome</keyword>
<dbReference type="SUPFAM" id="SSF52833">
    <property type="entry name" value="Thioredoxin-like"/>
    <property type="match status" value="1"/>
</dbReference>
<keyword evidence="3" id="KW-1015">Disulfide bond</keyword>
<keyword evidence="4" id="KW-0676">Redox-active center</keyword>
<feature type="signal peptide" evidence="5">
    <location>
        <begin position="1"/>
        <end position="31"/>
    </location>
</feature>
<evidence type="ECO:0000313" key="8">
    <source>
        <dbReference type="EMBL" id="WQG87554.1"/>
    </source>
</evidence>
<dbReference type="Pfam" id="PF13905">
    <property type="entry name" value="Thioredoxin_8"/>
    <property type="match status" value="1"/>
</dbReference>
<evidence type="ECO:0000256" key="1">
    <source>
        <dbReference type="ARBA" id="ARBA00004196"/>
    </source>
</evidence>
<gene>
    <name evidence="7" type="ORF">SAMN05661012_01617</name>
    <name evidence="8" type="ORF">SR876_21755</name>
</gene>
<dbReference type="InterPro" id="IPR013766">
    <property type="entry name" value="Thioredoxin_domain"/>
</dbReference>
<dbReference type="Gene3D" id="3.40.30.10">
    <property type="entry name" value="Glutaredoxin"/>
    <property type="match status" value="1"/>
</dbReference>
<evidence type="ECO:0000259" key="6">
    <source>
        <dbReference type="PROSITE" id="PS51352"/>
    </source>
</evidence>
<reference evidence="8 10" key="2">
    <citation type="submission" date="2023-11" db="EMBL/GenBank/DDBJ databases">
        <title>MicrobeMod: A computational toolkit for identifying prokaryotic methylation and restriction-modification with nanopore sequencing.</title>
        <authorList>
            <person name="Crits-Christoph A."/>
            <person name="Kang S.C."/>
            <person name="Lee H."/>
            <person name="Ostrov N."/>
        </authorList>
    </citation>
    <scope>NUCLEOTIDE SEQUENCE [LARGE SCALE GENOMIC DNA]</scope>
    <source>
        <strain evidence="8 10">ATCC 23090</strain>
    </source>
</reference>
<dbReference type="InterPro" id="IPR036249">
    <property type="entry name" value="Thioredoxin-like_sf"/>
</dbReference>
<dbReference type="CDD" id="cd02966">
    <property type="entry name" value="TlpA_like_family"/>
    <property type="match status" value="1"/>
</dbReference>
<feature type="domain" description="Thioredoxin" evidence="6">
    <location>
        <begin position="253"/>
        <end position="397"/>
    </location>
</feature>
<evidence type="ECO:0000256" key="5">
    <source>
        <dbReference type="SAM" id="SignalP"/>
    </source>
</evidence>
<dbReference type="Proteomes" id="UP001326715">
    <property type="component" value="Chromosome"/>
</dbReference>
<proteinExistence type="predicted"/>
<dbReference type="PROSITE" id="PS51352">
    <property type="entry name" value="THIOREDOXIN_2"/>
    <property type="match status" value="1"/>
</dbReference>
<dbReference type="InterPro" id="IPR012336">
    <property type="entry name" value="Thioredoxin-like_fold"/>
</dbReference>
<evidence type="ECO:0000313" key="7">
    <source>
        <dbReference type="EMBL" id="SFW40531.1"/>
    </source>
</evidence>
<dbReference type="EMBL" id="FPIZ01000004">
    <property type="protein sequence ID" value="SFW40531.1"/>
    <property type="molecule type" value="Genomic_DNA"/>
</dbReference>
<dbReference type="GO" id="GO:0030313">
    <property type="term" value="C:cell envelope"/>
    <property type="evidence" value="ECO:0007669"/>
    <property type="project" value="UniProtKB-SubCell"/>
</dbReference>
<dbReference type="GO" id="GO:0017004">
    <property type="term" value="P:cytochrome complex assembly"/>
    <property type="evidence" value="ECO:0007669"/>
    <property type="project" value="UniProtKB-KW"/>
</dbReference>
<evidence type="ECO:0000313" key="10">
    <source>
        <dbReference type="Proteomes" id="UP001326715"/>
    </source>
</evidence>
<dbReference type="Proteomes" id="UP000183788">
    <property type="component" value="Unassembled WGS sequence"/>
</dbReference>
<evidence type="ECO:0000256" key="2">
    <source>
        <dbReference type="ARBA" id="ARBA00022748"/>
    </source>
</evidence>
<sequence>MTRSRLFTLLQHSTCLLCLCLLGLCSINVSAQLKFRIEGHIDNTHAKPSKNDVGDSDIIVLNFGNLVRKDTVRIHNNAFHMEGEIPYPSSAFIEYKYGGNLILLDSSSYLFTLVKKDIDSTHATYEQEIKTKSTFHNTWEKFYDNKAKLVQERNQLNEAAQHTTNPDSALYYAFAIKAANKKIVAFYHQFAADHPNSYIAAYILVGAPDFSYANYMDVYSSFSDNIKNSYYGKNFYSRMIASKDDKKEEQAKTEIAQTAPGMFPVTNTIDTALNKIVLDKDFFSKHKYTLIEFWASWCGPCRKLNENLKKMTASFKEKDVELVGFSLDQGSEAWKIAMINDKLPWLQVSDLKAVDSPLAQYLKLGVIPANVLVDREGKIVRTNIYEGELEGFLKGVN</sequence>
<comment type="subcellular location">
    <subcellularLocation>
        <location evidence="1">Cell envelope</location>
    </subcellularLocation>
</comment>
<evidence type="ECO:0000256" key="3">
    <source>
        <dbReference type="ARBA" id="ARBA00023157"/>
    </source>
</evidence>
<dbReference type="PROSITE" id="PS00194">
    <property type="entry name" value="THIOREDOXIN_1"/>
    <property type="match status" value="1"/>
</dbReference>
<dbReference type="PANTHER" id="PTHR42852">
    <property type="entry name" value="THIOL:DISULFIDE INTERCHANGE PROTEIN DSBE"/>
    <property type="match status" value="1"/>
</dbReference>
<dbReference type="InterPro" id="IPR017937">
    <property type="entry name" value="Thioredoxin_CS"/>
</dbReference>
<dbReference type="EMBL" id="CP140154">
    <property type="protein sequence ID" value="WQG87554.1"/>
    <property type="molecule type" value="Genomic_DNA"/>
</dbReference>
<feature type="chain" id="PRO_5009666345" evidence="5">
    <location>
        <begin position="32"/>
        <end position="397"/>
    </location>
</feature>
<evidence type="ECO:0000256" key="4">
    <source>
        <dbReference type="ARBA" id="ARBA00023284"/>
    </source>
</evidence>
<organism evidence="7 9">
    <name type="scientific">Chitinophaga sancti</name>
    <dbReference type="NCBI Taxonomy" id="1004"/>
    <lineage>
        <taxon>Bacteria</taxon>
        <taxon>Pseudomonadati</taxon>
        <taxon>Bacteroidota</taxon>
        <taxon>Chitinophagia</taxon>
        <taxon>Chitinophagales</taxon>
        <taxon>Chitinophagaceae</taxon>
        <taxon>Chitinophaga</taxon>
    </lineage>
</organism>
<dbReference type="STRING" id="1004.SAMN05661012_01617"/>
<accession>A0A1K1NZ65</accession>
<dbReference type="AlphaFoldDB" id="A0A1K1NZ65"/>
<evidence type="ECO:0000313" key="9">
    <source>
        <dbReference type="Proteomes" id="UP000183788"/>
    </source>
</evidence>
<dbReference type="PANTHER" id="PTHR42852:SF6">
    <property type="entry name" value="THIOL:DISULFIDE INTERCHANGE PROTEIN DSBE"/>
    <property type="match status" value="1"/>
</dbReference>
<keyword evidence="2" id="KW-0201">Cytochrome c-type biogenesis</keyword>
<protein>
    <submittedName>
        <fullName evidence="7">Thioredoxin-like</fullName>
    </submittedName>
    <submittedName>
        <fullName evidence="8">TlpA disulfide reductase family protein</fullName>
    </submittedName>
</protein>
<keyword evidence="5" id="KW-0732">Signal</keyword>
<dbReference type="InterPro" id="IPR050553">
    <property type="entry name" value="Thioredoxin_ResA/DsbE_sf"/>
</dbReference>
<reference evidence="7 9" key="1">
    <citation type="submission" date="2016-11" db="EMBL/GenBank/DDBJ databases">
        <authorList>
            <person name="Jaros S."/>
            <person name="Januszkiewicz K."/>
            <person name="Wedrychowicz H."/>
        </authorList>
    </citation>
    <scope>NUCLEOTIDE SEQUENCE [LARGE SCALE GENOMIC DNA]</scope>
    <source>
        <strain evidence="7 9">DSM 784</strain>
    </source>
</reference>